<dbReference type="SUPFAM" id="SSF47384">
    <property type="entry name" value="Homodimeric domain of signal transducing histidine kinase"/>
    <property type="match status" value="1"/>
</dbReference>
<comment type="catalytic activity">
    <reaction evidence="1">
        <text>ATP + protein L-histidine = ADP + protein N-phospho-L-histidine.</text>
        <dbReference type="EC" id="2.7.13.3"/>
    </reaction>
</comment>
<dbReference type="CDD" id="cd00075">
    <property type="entry name" value="HATPase"/>
    <property type="match status" value="1"/>
</dbReference>
<keyword evidence="6" id="KW-0472">Membrane</keyword>
<dbReference type="KEGG" id="buy:D8S85_10705"/>
<dbReference type="EC" id="2.7.13.3" evidence="2"/>
<feature type="transmembrane region" description="Helical" evidence="6">
    <location>
        <begin position="187"/>
        <end position="208"/>
    </location>
</feature>
<dbReference type="Proteomes" id="UP000270673">
    <property type="component" value="Chromosome"/>
</dbReference>
<dbReference type="SMART" id="SM00387">
    <property type="entry name" value="HATPase_c"/>
    <property type="match status" value="1"/>
</dbReference>
<dbReference type="InterPro" id="IPR036890">
    <property type="entry name" value="HATPase_C_sf"/>
</dbReference>
<dbReference type="EMBL" id="CP032819">
    <property type="protein sequence ID" value="AZS29968.1"/>
    <property type="molecule type" value="Genomic_DNA"/>
</dbReference>
<feature type="domain" description="Histidine kinase" evidence="7">
    <location>
        <begin position="227"/>
        <end position="441"/>
    </location>
</feature>
<evidence type="ECO:0000256" key="5">
    <source>
        <dbReference type="ARBA" id="ARBA00022777"/>
    </source>
</evidence>
<protein>
    <recommendedName>
        <fullName evidence="2">histidine kinase</fullName>
        <ecNumber evidence="2">2.7.13.3</ecNumber>
    </recommendedName>
</protein>
<gene>
    <name evidence="8" type="ORF">D8S85_10705</name>
</gene>
<sequence>MNRRLKYIIILAVCIILSNQLIHLYYLYKEVTTQYRHQQNDIITKAVYEFNMLSTNVAQGDLVSYNTSEKQLIYYIDKKIISFQLDSKDDVQHINKQKAYDIRNPQVWTLKNLYHHLLAKQDSMHLQDRSIQFVIQDSTGKIKDSYPTSFETLSFRPKYQTPLGFISGDTLYAGYKYPYIVFIQSTLWQLILTVIISALLITLIINLCRTIRDEKKSGEYRELFISNLVHDLKRPIEDVIKVLYLLRDLPPEEQTLFLKQGRAKLDNILQSINRMLLQSTDAHGLRLNIKDINLQEMLETLQQKDHWSANKLFDIQIDFQSDDPMITGDRHFLLAVFQNFIDNALKYSGDQVTIHITCTEPDARHVQIKIEDNGFGISSKNLQHVFERYHRGDHQENKEIKGHGQGLHYARTVILAHGGTIDIESEESKGTAILVNLPRRANVKNKYKH</sequence>
<keyword evidence="6" id="KW-1133">Transmembrane helix</keyword>
<organism evidence="8 9">
    <name type="scientific">Butyricimonas faecalis</name>
    <dbReference type="NCBI Taxonomy" id="2093856"/>
    <lineage>
        <taxon>Bacteria</taxon>
        <taxon>Pseudomonadati</taxon>
        <taxon>Bacteroidota</taxon>
        <taxon>Bacteroidia</taxon>
        <taxon>Bacteroidales</taxon>
        <taxon>Odoribacteraceae</taxon>
        <taxon>Butyricimonas</taxon>
    </lineage>
</organism>
<dbReference type="InterPro" id="IPR036097">
    <property type="entry name" value="HisK_dim/P_sf"/>
</dbReference>
<dbReference type="OrthoDB" id="9813151at2"/>
<keyword evidence="3" id="KW-0597">Phosphoprotein</keyword>
<evidence type="ECO:0000256" key="4">
    <source>
        <dbReference type="ARBA" id="ARBA00022679"/>
    </source>
</evidence>
<keyword evidence="4" id="KW-0808">Transferase</keyword>
<reference evidence="8 9" key="1">
    <citation type="submission" date="2018-10" db="EMBL/GenBank/DDBJ databases">
        <title>Butyricimonas faecalis sp. nov., isolated from human faeces and emended description of the genus Butyricimonas.</title>
        <authorList>
            <person name="Le Roy T."/>
            <person name="Van der Smissen P."/>
            <person name="Paquot A."/>
            <person name="Delzenne N."/>
            <person name="Muccioli G."/>
            <person name="Collet J.-F."/>
            <person name="Cani P.D."/>
        </authorList>
    </citation>
    <scope>NUCLEOTIDE SEQUENCE [LARGE SCALE GENOMIC DNA]</scope>
    <source>
        <strain evidence="8 9">H184</strain>
    </source>
</reference>
<dbReference type="PROSITE" id="PS50109">
    <property type="entry name" value="HIS_KIN"/>
    <property type="match status" value="1"/>
</dbReference>
<dbReference type="PRINTS" id="PR00344">
    <property type="entry name" value="BCTRLSENSOR"/>
</dbReference>
<evidence type="ECO:0000259" key="7">
    <source>
        <dbReference type="PROSITE" id="PS50109"/>
    </source>
</evidence>
<evidence type="ECO:0000256" key="3">
    <source>
        <dbReference type="ARBA" id="ARBA00022553"/>
    </source>
</evidence>
<name>A0A3Q9IPT6_9BACT</name>
<evidence type="ECO:0000256" key="2">
    <source>
        <dbReference type="ARBA" id="ARBA00012438"/>
    </source>
</evidence>
<feature type="transmembrane region" description="Helical" evidence="6">
    <location>
        <begin position="7"/>
        <end position="28"/>
    </location>
</feature>
<evidence type="ECO:0000256" key="6">
    <source>
        <dbReference type="SAM" id="Phobius"/>
    </source>
</evidence>
<dbReference type="AlphaFoldDB" id="A0A3Q9IPT6"/>
<dbReference type="GO" id="GO:0000155">
    <property type="term" value="F:phosphorelay sensor kinase activity"/>
    <property type="evidence" value="ECO:0007669"/>
    <property type="project" value="InterPro"/>
</dbReference>
<dbReference type="PANTHER" id="PTHR43547:SF2">
    <property type="entry name" value="HYBRID SIGNAL TRANSDUCTION HISTIDINE KINASE C"/>
    <property type="match status" value="1"/>
</dbReference>
<keyword evidence="6" id="KW-0812">Transmembrane</keyword>
<evidence type="ECO:0000256" key="1">
    <source>
        <dbReference type="ARBA" id="ARBA00000085"/>
    </source>
</evidence>
<dbReference type="FunFam" id="3.30.565.10:FF:000006">
    <property type="entry name" value="Sensor histidine kinase WalK"/>
    <property type="match status" value="1"/>
</dbReference>
<dbReference type="PANTHER" id="PTHR43547">
    <property type="entry name" value="TWO-COMPONENT HISTIDINE KINASE"/>
    <property type="match status" value="1"/>
</dbReference>
<evidence type="ECO:0000313" key="8">
    <source>
        <dbReference type="EMBL" id="AZS29968.1"/>
    </source>
</evidence>
<keyword evidence="5 8" id="KW-0418">Kinase</keyword>
<dbReference type="Pfam" id="PF02518">
    <property type="entry name" value="HATPase_c"/>
    <property type="match status" value="1"/>
</dbReference>
<dbReference type="SUPFAM" id="SSF55874">
    <property type="entry name" value="ATPase domain of HSP90 chaperone/DNA topoisomerase II/histidine kinase"/>
    <property type="match status" value="1"/>
</dbReference>
<proteinExistence type="predicted"/>
<dbReference type="InterPro" id="IPR005467">
    <property type="entry name" value="His_kinase_dom"/>
</dbReference>
<dbReference type="RefSeq" id="WP_106480687.1">
    <property type="nucleotide sequence ID" value="NZ_CP032819.1"/>
</dbReference>
<evidence type="ECO:0000313" key="9">
    <source>
        <dbReference type="Proteomes" id="UP000270673"/>
    </source>
</evidence>
<accession>A0A3Q9IPT6</accession>
<keyword evidence="9" id="KW-1185">Reference proteome</keyword>
<dbReference type="InterPro" id="IPR004358">
    <property type="entry name" value="Sig_transdc_His_kin-like_C"/>
</dbReference>
<dbReference type="InterPro" id="IPR003594">
    <property type="entry name" value="HATPase_dom"/>
</dbReference>
<dbReference type="Gene3D" id="3.30.565.10">
    <property type="entry name" value="Histidine kinase-like ATPase, C-terminal domain"/>
    <property type="match status" value="1"/>
</dbReference>